<evidence type="ECO:0000256" key="5">
    <source>
        <dbReference type="ARBA" id="ARBA00023136"/>
    </source>
</evidence>
<protein>
    <submittedName>
        <fullName evidence="9">Na/Pi cotransporter family protein</fullName>
    </submittedName>
</protein>
<evidence type="ECO:0000256" key="3">
    <source>
        <dbReference type="ARBA" id="ARBA00022692"/>
    </source>
</evidence>
<evidence type="ECO:0000256" key="1">
    <source>
        <dbReference type="ARBA" id="ARBA00004651"/>
    </source>
</evidence>
<dbReference type="InterPro" id="IPR038078">
    <property type="entry name" value="PhoU-like_sf"/>
</dbReference>
<evidence type="ECO:0000256" key="6">
    <source>
        <dbReference type="SAM" id="MobiDB-lite"/>
    </source>
</evidence>
<evidence type="ECO:0000256" key="7">
    <source>
        <dbReference type="SAM" id="Phobius"/>
    </source>
</evidence>
<dbReference type="Pfam" id="PF01895">
    <property type="entry name" value="PhoU"/>
    <property type="match status" value="1"/>
</dbReference>
<feature type="transmembrane region" description="Helical" evidence="7">
    <location>
        <begin position="135"/>
        <end position="153"/>
    </location>
</feature>
<dbReference type="GO" id="GO:0005886">
    <property type="term" value="C:plasma membrane"/>
    <property type="evidence" value="ECO:0007669"/>
    <property type="project" value="UniProtKB-SubCell"/>
</dbReference>
<evidence type="ECO:0000259" key="8">
    <source>
        <dbReference type="Pfam" id="PF01895"/>
    </source>
</evidence>
<comment type="subcellular location">
    <subcellularLocation>
        <location evidence="1">Cell membrane</location>
        <topology evidence="1">Multi-pass membrane protein</topology>
    </subcellularLocation>
</comment>
<dbReference type="Gene3D" id="1.20.58.220">
    <property type="entry name" value="Phosphate transport system protein phou homolog 2, domain 2"/>
    <property type="match status" value="1"/>
</dbReference>
<evidence type="ECO:0000256" key="4">
    <source>
        <dbReference type="ARBA" id="ARBA00022989"/>
    </source>
</evidence>
<comment type="caution">
    <text evidence="9">The sequence shown here is derived from an EMBL/GenBank/DDBJ whole genome shotgun (WGS) entry which is preliminary data.</text>
</comment>
<dbReference type="GO" id="GO:0005436">
    <property type="term" value="F:sodium:phosphate symporter activity"/>
    <property type="evidence" value="ECO:0007669"/>
    <property type="project" value="InterPro"/>
</dbReference>
<keyword evidence="10" id="KW-1185">Reference proteome</keyword>
<keyword evidence="5 7" id="KW-0472">Membrane</keyword>
<dbReference type="InterPro" id="IPR003841">
    <property type="entry name" value="Na/Pi_transpt"/>
</dbReference>
<dbReference type="SUPFAM" id="SSF109755">
    <property type="entry name" value="PhoU-like"/>
    <property type="match status" value="1"/>
</dbReference>
<evidence type="ECO:0000313" key="9">
    <source>
        <dbReference type="EMBL" id="MCG5072157.1"/>
    </source>
</evidence>
<dbReference type="GO" id="GO:0044341">
    <property type="term" value="P:sodium-dependent phosphate transport"/>
    <property type="evidence" value="ECO:0007669"/>
    <property type="project" value="InterPro"/>
</dbReference>
<feature type="transmembrane region" description="Helical" evidence="7">
    <location>
        <begin position="173"/>
        <end position="197"/>
    </location>
</feature>
<feature type="transmembrane region" description="Helical" evidence="7">
    <location>
        <begin position="48"/>
        <end position="69"/>
    </location>
</feature>
<dbReference type="Pfam" id="PF02690">
    <property type="entry name" value="Na_Pi_cotrans"/>
    <property type="match status" value="2"/>
</dbReference>
<dbReference type="PANTHER" id="PTHR10010:SF46">
    <property type="entry name" value="SODIUM-DEPENDENT PHOSPHATE TRANSPORT PROTEIN 2B"/>
    <property type="match status" value="1"/>
</dbReference>
<feature type="transmembrane region" description="Helical" evidence="7">
    <location>
        <begin position="276"/>
        <end position="296"/>
    </location>
</feature>
<feature type="region of interest" description="Disordered" evidence="6">
    <location>
        <begin position="541"/>
        <end position="571"/>
    </location>
</feature>
<feature type="transmembrane region" description="Helical" evidence="7">
    <location>
        <begin position="107"/>
        <end position="123"/>
    </location>
</feature>
<name>A0A9X1UG65_9BURK</name>
<proteinExistence type="predicted"/>
<evidence type="ECO:0000256" key="2">
    <source>
        <dbReference type="ARBA" id="ARBA00022475"/>
    </source>
</evidence>
<feature type="domain" description="PhoU" evidence="8">
    <location>
        <begin position="342"/>
        <end position="421"/>
    </location>
</feature>
<sequence>MILIVLHLAGGVALLTWGLHMVESGLMRAFGASLKRFMGKSLGNRFNAFFAGLAITGALQSSTATGMIASSFAARGLMRPVTGLAVMLGANVGSTLIVQAFSLDLSWISPACLLVGMAMFEKGKGSRNRDIGRALIGLGLMLLALTLLVSTVQPAESAPALRTVLGALAGEPVLNAALACLLTWAAHSSIPVVLFVMSLANLHSVPMDSAIAMVLGANVGSALNPYFEAAKGADRSRRRLPAGNLLLRGGVCILLLGACSPLAQLLDGMPGDASHAIANLHTGLNVGIAVLFIGLLDPVSRLLERLLPAPGVGDDSDAPRYLDEAALETPSQALACAAREVIRMSEVVETMLSASVPVLLANDRRAVSELADRDDTVDMLHDAIKRYVTDITREPLSEEDRRWASAIMTAVINLEHIGDIIDKNLLEIAQKKIKMQLSFSPEGAEELRMMHRSVTGSFHRAQALLVSGRTQTAALLIADKQALRRLERSARDRHLERLREGLPDSIASSSLHLDVLRDLVRIQSHICALAYPLLEREREKERECEEVPTTLEGEEVQLPDDANYEANCRGS</sequence>
<dbReference type="PANTHER" id="PTHR10010">
    <property type="entry name" value="SOLUTE CARRIER FAMILY 34 SODIUM PHOSPHATE , MEMBER 2-RELATED"/>
    <property type="match status" value="1"/>
</dbReference>
<keyword evidence="3 7" id="KW-0812">Transmembrane</keyword>
<dbReference type="EMBL" id="JAKLJA010000001">
    <property type="protein sequence ID" value="MCG5072157.1"/>
    <property type="molecule type" value="Genomic_DNA"/>
</dbReference>
<dbReference type="NCBIfam" id="NF037997">
    <property type="entry name" value="Na_Pi_symport"/>
    <property type="match status" value="1"/>
</dbReference>
<keyword evidence="4 7" id="KW-1133">Transmembrane helix</keyword>
<dbReference type="Proteomes" id="UP001139308">
    <property type="component" value="Unassembled WGS sequence"/>
</dbReference>
<organism evidence="9 10">
    <name type="scientific">Paraburkholderia tagetis</name>
    <dbReference type="NCBI Taxonomy" id="2913261"/>
    <lineage>
        <taxon>Bacteria</taxon>
        <taxon>Pseudomonadati</taxon>
        <taxon>Pseudomonadota</taxon>
        <taxon>Betaproteobacteria</taxon>
        <taxon>Burkholderiales</taxon>
        <taxon>Burkholderiaceae</taxon>
        <taxon>Paraburkholderia</taxon>
    </lineage>
</organism>
<dbReference type="AlphaFoldDB" id="A0A9X1UG65"/>
<accession>A0A9X1UG65</accession>
<keyword evidence="2" id="KW-1003">Cell membrane</keyword>
<dbReference type="RefSeq" id="WP_238461911.1">
    <property type="nucleotide sequence ID" value="NZ_JAKLJA010000001.1"/>
</dbReference>
<feature type="transmembrane region" description="Helical" evidence="7">
    <location>
        <begin position="245"/>
        <end position="264"/>
    </location>
</feature>
<dbReference type="InterPro" id="IPR026022">
    <property type="entry name" value="PhoU_dom"/>
</dbReference>
<reference evidence="9" key="1">
    <citation type="submission" date="2022-01" db="EMBL/GenBank/DDBJ databases">
        <title>Genome sequence and assembly of Parabukholderia sp. RG36.</title>
        <authorList>
            <person name="Chhetri G."/>
        </authorList>
    </citation>
    <scope>NUCLEOTIDE SEQUENCE</scope>
    <source>
        <strain evidence="9">RG36</strain>
    </source>
</reference>
<evidence type="ECO:0000313" key="10">
    <source>
        <dbReference type="Proteomes" id="UP001139308"/>
    </source>
</evidence>
<gene>
    <name evidence="9" type="ORF">L5014_02080</name>
</gene>